<feature type="non-terminal residue" evidence="6">
    <location>
        <position position="1"/>
    </location>
</feature>
<comment type="similarity">
    <text evidence="1 4">Belongs to the glycosyl hydrolase 26 family.</text>
</comment>
<dbReference type="PROSITE" id="PS51764">
    <property type="entry name" value="GH26"/>
    <property type="match status" value="1"/>
</dbReference>
<evidence type="ECO:0000313" key="7">
    <source>
        <dbReference type="Proteomes" id="UP001138997"/>
    </source>
</evidence>
<comment type="caution">
    <text evidence="6">The sequence shown here is derived from an EMBL/GenBank/DDBJ whole genome shotgun (WGS) entry which is preliminary data.</text>
</comment>
<dbReference type="Proteomes" id="UP001138997">
    <property type="component" value="Unassembled WGS sequence"/>
</dbReference>
<keyword evidence="7" id="KW-1185">Reference proteome</keyword>
<dbReference type="EMBL" id="JAJOMB010000077">
    <property type="protein sequence ID" value="MCD5317294.1"/>
    <property type="molecule type" value="Genomic_DNA"/>
</dbReference>
<dbReference type="GO" id="GO:0006080">
    <property type="term" value="P:substituted mannan metabolic process"/>
    <property type="evidence" value="ECO:0007669"/>
    <property type="project" value="InterPro"/>
</dbReference>
<evidence type="ECO:0000259" key="5">
    <source>
        <dbReference type="PROSITE" id="PS51764"/>
    </source>
</evidence>
<evidence type="ECO:0000256" key="4">
    <source>
        <dbReference type="PROSITE-ProRule" id="PRU01100"/>
    </source>
</evidence>
<reference evidence="6" key="1">
    <citation type="submission" date="2021-11" db="EMBL/GenBank/DDBJ databases">
        <title>Streptomyces corallinus and Kineosporia corallina sp. nov., two new coral-derived marine actinobacteria.</title>
        <authorList>
            <person name="Buangrab K."/>
            <person name="Sutthacheep M."/>
            <person name="Yeemin T."/>
            <person name="Harunari E."/>
            <person name="Igarashi Y."/>
            <person name="Sripreechasak P."/>
            <person name="Kanchanasin P."/>
            <person name="Tanasupawat S."/>
            <person name="Phongsopitanun W."/>
        </authorList>
    </citation>
    <scope>NUCLEOTIDE SEQUENCE</scope>
    <source>
        <strain evidence="6">JCM 31032</strain>
    </source>
</reference>
<dbReference type="Pfam" id="PF02156">
    <property type="entry name" value="Glyco_hydro_26"/>
    <property type="match status" value="1"/>
</dbReference>
<protein>
    <recommendedName>
        <fullName evidence="5">GH26 domain-containing protein</fullName>
    </recommendedName>
</protein>
<sequence length="225" mass="24903">AMIPEAAGASLGACAKGEYNDKWKQFGQNFVNNQMGDSIIRLGWEFNGNWYAWSAHNPQEYAECFRQVVTSARSTAPDLKWDWTVNRGVSAGLADATQAYPGDDYVDIVGIDSYDSWPAANTEEGWQQHYNGEFGLKFWADFAAEHGKKLAVPEWGMYPGTAHAGQNGGDNSFYIGKMVEFFKSLGENLAYEAYFNEDASYYAGAIFEPNQNPVGAAAYKKLYAA</sequence>
<proteinExistence type="inferred from homology"/>
<feature type="domain" description="GH26" evidence="5">
    <location>
        <begin position="1"/>
        <end position="225"/>
    </location>
</feature>
<dbReference type="RefSeq" id="WP_231450142.1">
    <property type="nucleotide sequence ID" value="NZ_JAJOMB010000077.1"/>
</dbReference>
<dbReference type="Gene3D" id="3.20.20.80">
    <property type="entry name" value="Glycosidases"/>
    <property type="match status" value="1"/>
</dbReference>
<keyword evidence="2 4" id="KW-0378">Hydrolase</keyword>
<dbReference type="AlphaFoldDB" id="A0A9X1NP15"/>
<dbReference type="InterPro" id="IPR017853">
    <property type="entry name" value="GH"/>
</dbReference>
<dbReference type="InterPro" id="IPR022790">
    <property type="entry name" value="GH26_dom"/>
</dbReference>
<name>A0A9X1NP15_9ACTN</name>
<dbReference type="SUPFAM" id="SSF51445">
    <property type="entry name" value="(Trans)glycosidases"/>
    <property type="match status" value="1"/>
</dbReference>
<keyword evidence="3 4" id="KW-0326">Glycosidase</keyword>
<gene>
    <name evidence="6" type="ORF">LR394_41040</name>
</gene>
<feature type="active site" description="Nucleophile" evidence="4">
    <location>
        <position position="154"/>
    </location>
</feature>
<evidence type="ECO:0000256" key="3">
    <source>
        <dbReference type="ARBA" id="ARBA00023295"/>
    </source>
</evidence>
<organism evidence="6 7">
    <name type="scientific">Kineosporia babensis</name>
    <dbReference type="NCBI Taxonomy" id="499548"/>
    <lineage>
        <taxon>Bacteria</taxon>
        <taxon>Bacillati</taxon>
        <taxon>Actinomycetota</taxon>
        <taxon>Actinomycetes</taxon>
        <taxon>Kineosporiales</taxon>
        <taxon>Kineosporiaceae</taxon>
        <taxon>Kineosporia</taxon>
    </lineage>
</organism>
<feature type="non-terminal residue" evidence="6">
    <location>
        <position position="225"/>
    </location>
</feature>
<evidence type="ECO:0000256" key="1">
    <source>
        <dbReference type="ARBA" id="ARBA00007754"/>
    </source>
</evidence>
<dbReference type="PANTHER" id="PTHR40079:SF4">
    <property type="entry name" value="GH26 DOMAIN-CONTAINING PROTEIN-RELATED"/>
    <property type="match status" value="1"/>
</dbReference>
<feature type="active site" description="Proton donor" evidence="4">
    <location>
        <position position="45"/>
    </location>
</feature>
<dbReference type="GO" id="GO:0016985">
    <property type="term" value="F:mannan endo-1,4-beta-mannosidase activity"/>
    <property type="evidence" value="ECO:0007669"/>
    <property type="project" value="InterPro"/>
</dbReference>
<accession>A0A9X1NP15</accession>
<dbReference type="PANTHER" id="PTHR40079">
    <property type="entry name" value="MANNAN ENDO-1,4-BETA-MANNOSIDASE E-RELATED"/>
    <property type="match status" value="1"/>
</dbReference>
<dbReference type="InterPro" id="IPR000805">
    <property type="entry name" value="Glyco_hydro_26"/>
</dbReference>
<evidence type="ECO:0000313" key="6">
    <source>
        <dbReference type="EMBL" id="MCD5317294.1"/>
    </source>
</evidence>
<evidence type="ECO:0000256" key="2">
    <source>
        <dbReference type="ARBA" id="ARBA00022801"/>
    </source>
</evidence>